<name>A0A1Y2F1M5_9BASI</name>
<dbReference type="Proteomes" id="UP000193467">
    <property type="component" value="Unassembled WGS sequence"/>
</dbReference>
<dbReference type="EMBL" id="MCGR01000032">
    <property type="protein sequence ID" value="ORY77246.1"/>
    <property type="molecule type" value="Genomic_DNA"/>
</dbReference>
<evidence type="ECO:0000256" key="1">
    <source>
        <dbReference type="SAM" id="SignalP"/>
    </source>
</evidence>
<evidence type="ECO:0000313" key="3">
    <source>
        <dbReference type="Proteomes" id="UP000193467"/>
    </source>
</evidence>
<reference evidence="2 3" key="1">
    <citation type="submission" date="2016-07" db="EMBL/GenBank/DDBJ databases">
        <title>Pervasive Adenine N6-methylation of Active Genes in Fungi.</title>
        <authorList>
            <consortium name="DOE Joint Genome Institute"/>
            <person name="Mondo S.J."/>
            <person name="Dannebaum R.O."/>
            <person name="Kuo R.C."/>
            <person name="Labutti K."/>
            <person name="Haridas S."/>
            <person name="Kuo A."/>
            <person name="Salamov A."/>
            <person name="Ahrendt S.R."/>
            <person name="Lipzen A."/>
            <person name="Sullivan W."/>
            <person name="Andreopoulos W.B."/>
            <person name="Clum A."/>
            <person name="Lindquist E."/>
            <person name="Daum C."/>
            <person name="Ramamoorthy G.K."/>
            <person name="Gryganskyi A."/>
            <person name="Culley D."/>
            <person name="Magnuson J.K."/>
            <person name="James T.Y."/>
            <person name="O'Malley M.A."/>
            <person name="Stajich J.E."/>
            <person name="Spatafora J.W."/>
            <person name="Visel A."/>
            <person name="Grigoriev I.V."/>
        </authorList>
    </citation>
    <scope>NUCLEOTIDE SEQUENCE [LARGE SCALE GENOMIC DNA]</scope>
    <source>
        <strain evidence="2 3">62-1032</strain>
    </source>
</reference>
<accession>A0A1Y2F1M5</accession>
<dbReference type="AlphaFoldDB" id="A0A1Y2F1M5"/>
<sequence length="137" mass="15175">MVKLALFALWVVPALATFSQGSLNFTRDYILHYRPSVFSTSEKFCKEFRQQCVNYAGAQGAHHQLDCVYSQPGPEMHAFCGGKQKNADGTWTGVTEITDYTKEAAALTESTTVRLEPIGQAACLKWQAKHPNSNIVC</sequence>
<protein>
    <recommendedName>
        <fullName evidence="4">Secreted protein</fullName>
    </recommendedName>
</protein>
<feature type="signal peptide" evidence="1">
    <location>
        <begin position="1"/>
        <end position="16"/>
    </location>
</feature>
<keyword evidence="1" id="KW-0732">Signal</keyword>
<comment type="caution">
    <text evidence="2">The sequence shown here is derived from an EMBL/GenBank/DDBJ whole genome shotgun (WGS) entry which is preliminary data.</text>
</comment>
<keyword evidence="3" id="KW-1185">Reference proteome</keyword>
<evidence type="ECO:0008006" key="4">
    <source>
        <dbReference type="Google" id="ProtNLM"/>
    </source>
</evidence>
<evidence type="ECO:0000313" key="2">
    <source>
        <dbReference type="EMBL" id="ORY77246.1"/>
    </source>
</evidence>
<dbReference type="OrthoDB" id="2532729at2759"/>
<feature type="chain" id="PRO_5012869856" description="Secreted protein" evidence="1">
    <location>
        <begin position="17"/>
        <end position="137"/>
    </location>
</feature>
<dbReference type="InParanoid" id="A0A1Y2F1M5"/>
<organism evidence="2 3">
    <name type="scientific">Leucosporidium creatinivorum</name>
    <dbReference type="NCBI Taxonomy" id="106004"/>
    <lineage>
        <taxon>Eukaryota</taxon>
        <taxon>Fungi</taxon>
        <taxon>Dikarya</taxon>
        <taxon>Basidiomycota</taxon>
        <taxon>Pucciniomycotina</taxon>
        <taxon>Microbotryomycetes</taxon>
        <taxon>Leucosporidiales</taxon>
        <taxon>Leucosporidium</taxon>
    </lineage>
</organism>
<proteinExistence type="predicted"/>
<gene>
    <name evidence="2" type="ORF">BCR35DRAFT_116339</name>
</gene>